<proteinExistence type="predicted"/>
<evidence type="ECO:0000313" key="2">
    <source>
        <dbReference type="Proteomes" id="UP001204548"/>
    </source>
</evidence>
<organism evidence="1 2">
    <name type="scientific">Bacteroides faecis</name>
    <dbReference type="NCBI Taxonomy" id="674529"/>
    <lineage>
        <taxon>Bacteria</taxon>
        <taxon>Pseudomonadati</taxon>
        <taxon>Bacteroidota</taxon>
        <taxon>Bacteroidia</taxon>
        <taxon>Bacteroidales</taxon>
        <taxon>Bacteroidaceae</taxon>
        <taxon>Bacteroides</taxon>
    </lineage>
</organism>
<dbReference type="AlphaFoldDB" id="A0AAW5P1M6"/>
<reference evidence="1" key="1">
    <citation type="submission" date="2022-08" db="EMBL/GenBank/DDBJ databases">
        <title>Genome Sequencing of Bacteroides fragilis Group Isolates with Nanopore Technology.</title>
        <authorList>
            <person name="Tisza M.J."/>
            <person name="Smith D."/>
            <person name="Dekker J.P."/>
        </authorList>
    </citation>
    <scope>NUCLEOTIDE SEQUENCE</scope>
    <source>
        <strain evidence="1">BFG-351</strain>
    </source>
</reference>
<dbReference type="Proteomes" id="UP001204548">
    <property type="component" value="Unassembled WGS sequence"/>
</dbReference>
<sequence>MITSKQELKYYLECDKKALGINYKRPRMFTDEIWRYQRSLRWLEYYTNVGGRKNFIMKVIEKLRFHNLSMKLGFSIPINTFGPGLAIVHYGTIVVAKGATIGANCRIHEGVTIGATNGSSRAATIGDNVFIGSGAKIIGDVTISSNVAVAANAVVVNDIICENGCTVGGVPAKIISSNNSSQNIYFLRNENTSDTPFLGRRGR</sequence>
<comment type="caution">
    <text evidence="1">The sequence shown here is derived from an EMBL/GenBank/DDBJ whole genome shotgun (WGS) entry which is preliminary data.</text>
</comment>
<gene>
    <name evidence="1" type="ORF">NXW97_23470</name>
</gene>
<evidence type="ECO:0000313" key="1">
    <source>
        <dbReference type="EMBL" id="MCS2794912.1"/>
    </source>
</evidence>
<dbReference type="EMBL" id="JANUTS010000001">
    <property type="protein sequence ID" value="MCS2794912.1"/>
    <property type="molecule type" value="Genomic_DNA"/>
</dbReference>
<dbReference type="SUPFAM" id="SSF51161">
    <property type="entry name" value="Trimeric LpxA-like enzymes"/>
    <property type="match status" value="1"/>
</dbReference>
<dbReference type="InterPro" id="IPR011004">
    <property type="entry name" value="Trimer_LpxA-like_sf"/>
</dbReference>
<protein>
    <submittedName>
        <fullName evidence="1">Serine acetyltransferase</fullName>
    </submittedName>
</protein>
<name>A0AAW5P1M6_9BACE</name>
<dbReference type="RefSeq" id="WP_010539234.1">
    <property type="nucleotide sequence ID" value="NZ_JABFIA010000025.1"/>
</dbReference>
<dbReference type="InterPro" id="IPR001451">
    <property type="entry name" value="Hexapep"/>
</dbReference>
<dbReference type="Pfam" id="PF00132">
    <property type="entry name" value="Hexapep"/>
    <property type="match status" value="1"/>
</dbReference>
<dbReference type="Gene3D" id="2.160.10.10">
    <property type="entry name" value="Hexapeptide repeat proteins"/>
    <property type="match status" value="1"/>
</dbReference>
<dbReference type="PANTHER" id="PTHR42811">
    <property type="entry name" value="SERINE ACETYLTRANSFERASE"/>
    <property type="match status" value="1"/>
</dbReference>
<accession>A0AAW5P1M6</accession>